<feature type="region of interest" description="Disordered" evidence="2">
    <location>
        <begin position="4679"/>
        <end position="4719"/>
    </location>
</feature>
<feature type="region of interest" description="Disordered" evidence="2">
    <location>
        <begin position="1362"/>
        <end position="1414"/>
    </location>
</feature>
<feature type="compositionally biased region" description="Basic and acidic residues" evidence="2">
    <location>
        <begin position="3848"/>
        <end position="3860"/>
    </location>
</feature>
<feature type="compositionally biased region" description="Basic and acidic residues" evidence="2">
    <location>
        <begin position="4333"/>
        <end position="4344"/>
    </location>
</feature>
<feature type="compositionally biased region" description="Basic and acidic residues" evidence="2">
    <location>
        <begin position="1442"/>
        <end position="1455"/>
    </location>
</feature>
<feature type="compositionally biased region" description="Low complexity" evidence="2">
    <location>
        <begin position="4768"/>
        <end position="4783"/>
    </location>
</feature>
<feature type="compositionally biased region" description="Basic residues" evidence="2">
    <location>
        <begin position="1"/>
        <end position="10"/>
    </location>
</feature>
<feature type="compositionally biased region" description="Low complexity" evidence="2">
    <location>
        <begin position="1918"/>
        <end position="1935"/>
    </location>
</feature>
<feature type="compositionally biased region" description="Polar residues" evidence="2">
    <location>
        <begin position="2557"/>
        <end position="2574"/>
    </location>
</feature>
<feature type="compositionally biased region" description="Basic residues" evidence="2">
    <location>
        <begin position="3252"/>
        <end position="3264"/>
    </location>
</feature>
<feature type="compositionally biased region" description="Basic and acidic residues" evidence="2">
    <location>
        <begin position="3122"/>
        <end position="3141"/>
    </location>
</feature>
<feature type="region of interest" description="Disordered" evidence="2">
    <location>
        <begin position="3902"/>
        <end position="4294"/>
    </location>
</feature>
<feature type="compositionally biased region" description="Polar residues" evidence="2">
    <location>
        <begin position="3564"/>
        <end position="3579"/>
    </location>
</feature>
<feature type="compositionally biased region" description="Basic and acidic residues" evidence="2">
    <location>
        <begin position="3347"/>
        <end position="3357"/>
    </location>
</feature>
<feature type="compositionally biased region" description="Basic and acidic residues" evidence="2">
    <location>
        <begin position="4380"/>
        <end position="4399"/>
    </location>
</feature>
<feature type="compositionally biased region" description="Basic and acidic residues" evidence="2">
    <location>
        <begin position="51"/>
        <end position="66"/>
    </location>
</feature>
<feature type="compositionally biased region" description="Low complexity" evidence="2">
    <location>
        <begin position="546"/>
        <end position="557"/>
    </location>
</feature>
<feature type="compositionally biased region" description="Basic residues" evidence="2">
    <location>
        <begin position="4013"/>
        <end position="4024"/>
    </location>
</feature>
<reference evidence="3 4" key="1">
    <citation type="submission" date="2023-06" db="EMBL/GenBank/DDBJ databases">
        <title>Black Yeasts Isolated from many extreme environments.</title>
        <authorList>
            <person name="Coleine C."/>
            <person name="Stajich J.E."/>
            <person name="Selbmann L."/>
        </authorList>
    </citation>
    <scope>NUCLEOTIDE SEQUENCE [LARGE SCALE GENOMIC DNA]</scope>
    <source>
        <strain evidence="3 4">CCFEE 5887</strain>
    </source>
</reference>
<feature type="compositionally biased region" description="Polar residues" evidence="2">
    <location>
        <begin position="1895"/>
        <end position="1917"/>
    </location>
</feature>
<feature type="region of interest" description="Disordered" evidence="2">
    <location>
        <begin position="2833"/>
        <end position="3335"/>
    </location>
</feature>
<feature type="compositionally biased region" description="Basic and acidic residues" evidence="2">
    <location>
        <begin position="1620"/>
        <end position="1636"/>
    </location>
</feature>
<feature type="region of interest" description="Disordered" evidence="2">
    <location>
        <begin position="926"/>
        <end position="1052"/>
    </location>
</feature>
<feature type="compositionally biased region" description="Basic residues" evidence="2">
    <location>
        <begin position="3323"/>
        <end position="3333"/>
    </location>
</feature>
<feature type="region of interest" description="Disordered" evidence="2">
    <location>
        <begin position="1"/>
        <end position="255"/>
    </location>
</feature>
<protein>
    <recommendedName>
        <fullName evidence="5">Involucrin repeat protein</fullName>
    </recommendedName>
</protein>
<dbReference type="EMBL" id="JAXLQG010000002">
    <property type="protein sequence ID" value="KAK5544203.1"/>
    <property type="molecule type" value="Genomic_DNA"/>
</dbReference>
<feature type="compositionally biased region" description="Basic and acidic residues" evidence="2">
    <location>
        <begin position="2890"/>
        <end position="2899"/>
    </location>
</feature>
<feature type="compositionally biased region" description="Basic residues" evidence="2">
    <location>
        <begin position="3167"/>
        <end position="3178"/>
    </location>
</feature>
<accession>A0AAV9QLK3</accession>
<feature type="compositionally biased region" description="Polar residues" evidence="2">
    <location>
        <begin position="2425"/>
        <end position="2440"/>
    </location>
</feature>
<feature type="compositionally biased region" description="Basic and acidic residues" evidence="2">
    <location>
        <begin position="961"/>
        <end position="974"/>
    </location>
</feature>
<evidence type="ECO:0000313" key="3">
    <source>
        <dbReference type="EMBL" id="KAK5544203.1"/>
    </source>
</evidence>
<feature type="compositionally biased region" description="Polar residues" evidence="2">
    <location>
        <begin position="151"/>
        <end position="171"/>
    </location>
</feature>
<feature type="compositionally biased region" description="Basic residues" evidence="2">
    <location>
        <begin position="412"/>
        <end position="423"/>
    </location>
</feature>
<feature type="compositionally biased region" description="Polar residues" evidence="2">
    <location>
        <begin position="3293"/>
        <end position="3306"/>
    </location>
</feature>
<feature type="region of interest" description="Disordered" evidence="2">
    <location>
        <begin position="3423"/>
        <end position="3474"/>
    </location>
</feature>
<feature type="region of interest" description="Disordered" evidence="2">
    <location>
        <begin position="3785"/>
        <end position="3822"/>
    </location>
</feature>
<feature type="region of interest" description="Disordered" evidence="2">
    <location>
        <begin position="3499"/>
        <end position="3764"/>
    </location>
</feature>
<feature type="region of interest" description="Disordered" evidence="2">
    <location>
        <begin position="2377"/>
        <end position="2684"/>
    </location>
</feature>
<feature type="compositionally biased region" description="Basic and acidic residues" evidence="2">
    <location>
        <begin position="728"/>
        <end position="737"/>
    </location>
</feature>
<feature type="region of interest" description="Disordered" evidence="2">
    <location>
        <begin position="1567"/>
        <end position="2170"/>
    </location>
</feature>
<feature type="compositionally biased region" description="Polar residues" evidence="2">
    <location>
        <begin position="2456"/>
        <end position="2465"/>
    </location>
</feature>
<feature type="compositionally biased region" description="Basic residues" evidence="2">
    <location>
        <begin position="1610"/>
        <end position="1619"/>
    </location>
</feature>
<feature type="compositionally biased region" description="Polar residues" evidence="2">
    <location>
        <begin position="1244"/>
        <end position="1257"/>
    </location>
</feature>
<feature type="region of interest" description="Disordered" evidence="2">
    <location>
        <begin position="1440"/>
        <end position="1532"/>
    </location>
</feature>
<feature type="compositionally biased region" description="Basic and acidic residues" evidence="2">
    <location>
        <begin position="1799"/>
        <end position="1808"/>
    </location>
</feature>
<feature type="compositionally biased region" description="Low complexity" evidence="2">
    <location>
        <begin position="4222"/>
        <end position="4237"/>
    </location>
</feature>
<feature type="region of interest" description="Disordered" evidence="2">
    <location>
        <begin position="574"/>
        <end position="597"/>
    </location>
</feature>
<evidence type="ECO:0000256" key="1">
    <source>
        <dbReference type="SAM" id="Coils"/>
    </source>
</evidence>
<dbReference type="InterPro" id="IPR053268">
    <property type="entry name" value="Woronin_anchor"/>
</dbReference>
<name>A0AAV9QLK3_9PEZI</name>
<feature type="region of interest" description="Disordered" evidence="2">
    <location>
        <begin position="408"/>
        <end position="450"/>
    </location>
</feature>
<proteinExistence type="predicted"/>
<organism evidence="3 4">
    <name type="scientific">Vermiconidia calcicola</name>
    <dbReference type="NCBI Taxonomy" id="1690605"/>
    <lineage>
        <taxon>Eukaryota</taxon>
        <taxon>Fungi</taxon>
        <taxon>Dikarya</taxon>
        <taxon>Ascomycota</taxon>
        <taxon>Pezizomycotina</taxon>
        <taxon>Dothideomycetes</taxon>
        <taxon>Dothideomycetidae</taxon>
        <taxon>Mycosphaerellales</taxon>
        <taxon>Extremaceae</taxon>
        <taxon>Vermiconidia</taxon>
    </lineage>
</organism>
<feature type="compositionally biased region" description="Basic and acidic residues" evidence="2">
    <location>
        <begin position="1034"/>
        <end position="1052"/>
    </location>
</feature>
<feature type="compositionally biased region" description="Basic and acidic residues" evidence="2">
    <location>
        <begin position="988"/>
        <end position="997"/>
    </location>
</feature>
<feature type="compositionally biased region" description="Basic and acidic residues" evidence="2">
    <location>
        <begin position="1680"/>
        <end position="1709"/>
    </location>
</feature>
<feature type="region of interest" description="Disordered" evidence="2">
    <location>
        <begin position="4752"/>
        <end position="4840"/>
    </location>
</feature>
<feature type="compositionally biased region" description="Basic and acidic residues" evidence="2">
    <location>
        <begin position="1762"/>
        <end position="1777"/>
    </location>
</feature>
<feature type="compositionally biased region" description="Basic and acidic residues" evidence="2">
    <location>
        <begin position="2524"/>
        <end position="2534"/>
    </location>
</feature>
<keyword evidence="1" id="KW-0175">Coiled coil</keyword>
<feature type="compositionally biased region" description="Basic and acidic residues" evidence="2">
    <location>
        <begin position="2732"/>
        <end position="2744"/>
    </location>
</feature>
<feature type="region of interest" description="Disordered" evidence="2">
    <location>
        <begin position="3347"/>
        <end position="3368"/>
    </location>
</feature>
<feature type="compositionally biased region" description="Basic and acidic residues" evidence="2">
    <location>
        <begin position="1646"/>
        <end position="1657"/>
    </location>
</feature>
<feature type="region of interest" description="Disordered" evidence="2">
    <location>
        <begin position="698"/>
        <end position="760"/>
    </location>
</feature>
<feature type="compositionally biased region" description="Basic and acidic residues" evidence="2">
    <location>
        <begin position="3012"/>
        <end position="3026"/>
    </location>
</feature>
<feature type="coiled-coil region" evidence="1">
    <location>
        <begin position="4976"/>
        <end position="5010"/>
    </location>
</feature>
<feature type="compositionally biased region" description="Basic residues" evidence="2">
    <location>
        <begin position="3939"/>
        <end position="3950"/>
    </location>
</feature>
<feature type="compositionally biased region" description="Polar residues" evidence="2">
    <location>
        <begin position="1951"/>
        <end position="1968"/>
    </location>
</feature>
<feature type="compositionally biased region" description="Basic residues" evidence="2">
    <location>
        <begin position="2993"/>
        <end position="3006"/>
    </location>
</feature>
<feature type="region of interest" description="Disordered" evidence="2">
    <location>
        <begin position="2707"/>
        <end position="2815"/>
    </location>
</feature>
<feature type="region of interest" description="Disordered" evidence="2">
    <location>
        <begin position="3848"/>
        <end position="3884"/>
    </location>
</feature>
<feature type="compositionally biased region" description="Basic and acidic residues" evidence="2">
    <location>
        <begin position="2467"/>
        <end position="2479"/>
    </location>
</feature>
<feature type="region of interest" description="Disordered" evidence="2">
    <location>
        <begin position="1102"/>
        <end position="1159"/>
    </location>
</feature>
<feature type="region of interest" description="Disordered" evidence="2">
    <location>
        <begin position="662"/>
        <end position="685"/>
    </location>
</feature>
<feature type="compositionally biased region" description="Basic and acidic residues" evidence="2">
    <location>
        <begin position="3423"/>
        <end position="3435"/>
    </location>
</feature>
<feature type="compositionally biased region" description="Basic residues" evidence="2">
    <location>
        <begin position="3519"/>
        <end position="3530"/>
    </location>
</feature>
<feature type="compositionally biased region" description="Basic residues" evidence="2">
    <location>
        <begin position="3669"/>
        <end position="3679"/>
    </location>
</feature>
<feature type="compositionally biased region" description="Acidic residues" evidence="2">
    <location>
        <begin position="738"/>
        <end position="751"/>
    </location>
</feature>
<sequence>MSTSSRRKSSRRDIYDDDDVPVQTPRSPAADFAPSLTAEPSEISGTYYTARDGDEKGHTSRSERVRKSNRTSRHSAQAEGDDASTSRNDSERSRRDSRKSSQPGGMNSARAYKGNEASLPQNQFPGEFPETYSKPYRPSGLASDYYGDNGESVSSQPGVRPNQPSIVTSAEQAHLIEPSIEAKPPPEPSSMGQTGAAASYFGTTSLDGGSGMQSTPSKPPRNPSLRPNKPPKHSQTGTSPRASPDPQGPPSAGALSMGLAADYYFGAGGETAGPGYQTPSRPSAQATSASFSAPVDFGGPQNHSSAAMYGGAALAGAAAGTYISSHAHDGGWSSQPHASAMDGPQASSHGRPPSQFAPTQHVHRHQRRGPLGKFVDWFRDPDAVAEYEQYTEAIGVCKYCFDPMSSPADAPRRHHFHAKRRSSGSRYGSTTRVDKTYRYSSDEDKRRRSGARKTVIGGLTGYGAAKIGEALYKNKYDFDDTYSVKSGQPANQNRVTFQDGASSYQRKSRRYPSTEDVRLQGPNTSRRKSNGNGHTGKGNTRRRDSSSSSSSHGISKGAAISTAAGAAGLAMGAASVEDKLRRRRSRSPSSKKRYYSRRVSPMHSYVDLSATNEKSGGLVGFFTSPSANKRKGRKAKGFFNFGNASSSSSDADLAFGAATVRRKASQKRLKESHGKRGRHDSNGGMMGLVAAGEALAAESVRREKRGKKMDDADEMTGRYSSRSYRQRYSTDDHHDSAEGNDGEWYDTDDNDSQSSSSVDTALAYGGGISALQSRESLVQDRRTSAQTHERRSSDRFSTRDERKSRYDDSLRHSEALGSAAFQAGATAAAVGVVGALAASNASPFGRSPSSIHDDLPPMREVEPRPVSDHDFNVSRNGSRRNEAGETYGVAQPRKFSATSVPLQQPQPIVAVAPFLQGTALGMTRREEGVPSYDIPPVSVGDRASSQRMAMEYSGNVRRTRRDSSPAKLTSHDQKNNVSLSLTEDQVDNEQRDGETGSKRKSRRSDKDQRKSSESVSTKIKSVDGPETQWTGAEVDGRRPSEARRISLDSSDERVAEIERELQRLYAEQRKFEERERKQKDKPSDQVIATAAVVAAAATATAVVVAKSKRSSSPEEDGTPRLRSSLKKTKERKISPPAESQQERIARMAAQRVGSTSSPVHEDYSTFFVPKELQDHLKEHNAKAEHRDDIGANVLEIIPGAARSRPQHPFDPFTYRHFGLELEDDPTLHPWAVPLLELVEPTPPGSQAHSVQGDTSPMSAPKSLETSVDEAKDIGEPLERKANTGSKVTWGDHDTYVYEVQTPEYERANYMHEAELAEATHSKTQSSDDYKDEATQPHGRPVVHRVWTLDEGEAEKLEKEVPVVDDRPQMSRTWTVDDAEAGQIEHEIPSGLPSDAGRRSVQPSTVFEEQTPPTSHDLAALDSQEQPRAVYQSPFAETVSDLAVHHEMDEQTRDTSRSALRANGEEVKDDEEPTDSKPFESSPAVRVSKSERRRLERASSSSEVPKTFGDFSVPEALPREDETASTKQIPEDDSVFDYMVDSNGDSVPSASMLGMGTAAVLSSSLLARDEGEDDASVPMAAEADVGSVVSPRSASAAHYQSDPEEWERSGAKKSRKSKRSSKNDIGSEDRKMSRSDRQASIPDPDPEAERPRRSRTEDDISDLQDVSEDKKSKRKSKRKSAGFDEAKDVGASKSRLEDEAARPRRHREQDSGLFDDDDLRSTVSSPTHSEKKSDKKSGSFFGSIFSSNKSDVSTSSRKNSKSSKADDQAEQERDDRRESRRKRSSKGKDFDDAASVASESSRKSRRDSVSRNIDQPLNPRDQSIDDGFVSAEDGAEDDETFLGKRPEMPPPTVMGMPMVTDGVSGPAPENRTSNEPKIDIGVPADSVGTVEAEAESFQQATQPVTPRFASSQRLSAVRTSDLPSSPTNTSSPTAVPLHFRRPPASPTDGRFTMSSPIASPSSPLTTPRTRQGRPKSTEFRSSKEFRPLYLVEVQNARIATPEPTENYPSLPSSRTSSANASTEDLRAGAQAQEPEAFTPSRLSAQMFRERGRRHSYSYWHDETRRESPDYLDSRSATPVPGDAQRARESEKKPRPKYEFHSPSELLQDPKQHQDTALFDESETPASPLPSVVSTEADQDYMSARSRSLSPTRARSLSRGRSTSTSRSTSAAWQDALTTTAAGALAGSVLGVAADEILQNSEDVSPSTDDHSMAHGTEPTTSEALKPAATTMDSSNLDTEEKTADLEKLQAAAATDTVARSETVPTVPFGGDGGLVRSPAPGHLDDGPSGEVLPRRPYDTVEQHVIDEDVPLVDEVFQTPQTDAGLAKPELSPFEQAFEAAVNVRGLSEGATVRDAVQAFQPEFNEQQEPTGNSLATIEEGSEMPALAVEPQPDIAQPGRKPSKKEKRKAKKSSRKSSDYVDWPAKSSAQQMEILQSEQQAVVPTERAGLDIQYPEIQPQSGEQPRNPSGDHFEVPQERLDNSNLETPMGIHIPEAATSAEQEEETLQSKSAAAPEAPTKGNEWLLETKKGKDAKKDKKSKKKQAFSWDDEPSGEMPTDQFQPIQDSMNTDSQQTVVAGKDDAPAGAAMNKLADTTTESSHKTSTMQEPRSSESAQNNSDDIWEMSTKKNKKKSKKKSLAWADEEAELMTSKEPQIVAPRESPEAARTVPEEDYPRSEGTVFEASMVEDPAALEVDKLQDVSDIPEQLSLPTTLEDMSFPPKEATNENAAVDEISQHRLDEQHDETNWAFTSKPSKKTSKKDKKKRASAIAAAAGTTGTLLAADGLDRDTSSFEAAQDYADTNQSVEGEDVKEVQAGSSAGTATYAMTAGNIIDGAKAAPGSTTSRDNIATSVSPDRLEDVSATKDIPSSVPNDPHVLPTAPVVTLDQPAEDLVRVDDRVQETISDPAPAGESRPDSDLFTVPANKPKKDKNKKRASTLEDVESTPSVLETSAAARDLSEAVVSEDTGAEDKIISPTVSSLPREAEEDLFLIKATKSKKDKKGKKKRLTLNDDFEAKQQDTVSEKTTETPEAISTSLVTATTLPEERSVAGNPSQEPEPISRTQQRDGQESGADPEFPLIVTKKSKKDKRKKRQSTLDWESVEAATSSAVEDTEEGLPPNDQNAEERPDKLSRDIEQDSKEEIEQSTDIVLPDTEDRAVPDEEWSLTPKKGKKEKKKKRQSTLEPTSLEIETPLPLAGDTTGSDKAIENGEAFGAAEAGRPDERTAAGVENGIEGDAQLAPVDEQNDMWAFTTKKSKKDKKSKRKSGLTMMTPDVEEQTIDSQHDQAIQAPENEMSANETQEAFSRTTGLAGPEESDDTWAITTKKSKDKKKTRKSSLDTVDIFPVEEQHLRGEADKEIIPQGAEKSVPDEASILPGAWPTIAPAEESPAYGAPMLVDESVPREESMLVERHLISHATAGVNAPKGKEVWLEPRMERSSSTAKPDEPTAGDPASSELHESIRTTFPPVYDASETVQNVTVPSQVDDLFDKHAESSVVQQDVETVQKEHEGADVEEWATQVKKSKQDKGKKHQTIFDDVPTEPVQLVGESSHELPKSLDQPVDTDKLNQPFQTVEPGQNSDQAAGEAAPEEEWGISKKSKKEKKKKKRQSMFDDAFADEATITETEPTSNKHAPIVPNEDSANSALPAVIDTETKDLIPEQAIADEWTLSKPSKKGKKKKRQFAFNDNLPEGEASPLEAAPEPTQELAASQPESCDPADAAPVVVEEPLSHRLFEPSNEDDLSRSKASEKDRLKKARHEDAVEASGTMLEQPRLYTAAGVPKELEISENIWPTQPIPADDAFSASKDEETIPSSPSAVADIEKHPNVVASTKHERLVEDVNLTMDNPFLTYEHDMNGDRREQKVLASNDAAESQSLRTPGDAIPTSDPLAEVANISQPLQAFEVAEAREQQPDITASEAPIPADQSGASDEPFEQEWSFSTKKSKKDKKKKRPLTLDIAELREPPQETSLVPDTEVEYREASTPAAGSTPHPAPADSAEVPAPEANVEDEWSGSARKTKKDRKKQRKSTTQIAWEEPELQETVPSTTLGRGGSIDHFEPAIGRDGQEAMATRLASDHELVPLSDQDNSHEVPEQRLAITNLGTQPETPAFGDVDSKQEPIFDTMNGPLEEKKAVEAPREDADAEDTALPADPEPSLTAARAIGPEDDWGFQTKKSKKKSRKNRASLAENGPETPEAEVPKLVEQTENATLGPRTASPDLMEGVETEQQTPQAPAETAAEEYFVPINRKKSKKDKKKKSLPAWTEPPQQRDDRSVENLVPGHTQEEGTRQLQGVQEPQWDTVSQQILDSTAPADGVYDAFTTPMKQHDILGPGESVSNREAKKERRQFEYNGTEALLSGKERRQFEFNGNEETQRRPGTPETPRLSEDAMDRSIPEDLMDNHGRQAQSPRISRPQEDEDLMSDVSASTRERRKRRRSPPAWSGEEPDDLPTSRALTPPPEHDDIMDTALVVAAGLGIGSAEREPTQENPTKPPSPARQPSAGWSFAQLGAAYDNRDSGIQLESPMLAQGQISSTRDSGFVQGPLDGPRQVDTAMDVSLRPPRPQSPTSSTEDVSQTGTRRIHRGEKGVLETPRRKPSPVESTSKDRSSVLFSSPAMPTPLDAKARERSPVHASSPLRRSPSIHGHHLNREELRQKATSAHALEPSDHLASNVIDRSAAAEVTLAPLDATRDQPFSPRSSLNTIREENVEANSQSGKPHPFAGSHVSLLPHEYPEQPDFDGTVALVAAGTAGLAAAALSRPPRDLGPAKSLGTSKSRTSSLRNLRSNSDQQYRSVYSPPPNLVHEQELDRSATRDRDMADIYDGYGSYPGSPKSPTRPPSVRRRQSMQQIKDLESRLDQLASENRALVEAKMMVEQSLEHANFERNRAENSIDSLKNTTVQVQERDAEIARLKQEIASLTATHETLKREHEHNLTHLHQEHEHAHSQWQESSRELETLRSRHAELSSGMESIVRHEIDTALAEKDGEVLRLRDDLEEARQKIRQLQSEILKRGADDVVAFHDEDYFDAACQKLCQQVQGWVLRFSKYNDLKLCRATNEVRDEKIVDRFDNAILDGSDVDTYLADRVTRRDVFMSVVMTMIWEYVFTRYLFGMDREQRQKLKQLEKNLGEVGPASAVHQWRALTLTLLSKRESFKAQRESDTEAVAIEIFNTLSRFLPPPQNLEQPIIGSLRNVMHTAVELSIEMRTQRAEYIMLPPLQPEYDTNGDLARKVYFNASLMNERSGETTSNDELERNQAVVRMVLFPLVVKKGDDNGVGDDEIVVCPAQVLIAGPDKGKKSRGAMRATSGGSHSDRMNVDARSLRAVSTHSLGAMSGIDANDNMF</sequence>
<feature type="region of interest" description="Disordered" evidence="2">
    <location>
        <begin position="328"/>
        <end position="368"/>
    </location>
</feature>
<feature type="region of interest" description="Disordered" evidence="2">
    <location>
        <begin position="485"/>
        <end position="557"/>
    </location>
</feature>
<feature type="compositionally biased region" description="Basic and acidic residues" evidence="2">
    <location>
        <begin position="2659"/>
        <end position="2674"/>
    </location>
</feature>
<feature type="compositionally biased region" description="Basic residues" evidence="2">
    <location>
        <begin position="2626"/>
        <end position="2636"/>
    </location>
</feature>
<feature type="compositionally biased region" description="Polar residues" evidence="2">
    <location>
        <begin position="485"/>
        <end position="505"/>
    </location>
</feature>
<feature type="compositionally biased region" description="Low complexity" evidence="2">
    <location>
        <begin position="2766"/>
        <end position="2782"/>
    </location>
</feature>
<feature type="compositionally biased region" description="Basic and acidic residues" evidence="2">
    <location>
        <begin position="1318"/>
        <end position="1334"/>
    </location>
</feature>
<feature type="compositionally biased region" description="Basic residues" evidence="2">
    <location>
        <begin position="2924"/>
        <end position="2934"/>
    </location>
</feature>
<feature type="region of interest" description="Disordered" evidence="2">
    <location>
        <begin position="4321"/>
        <end position="4663"/>
    </location>
</feature>
<feature type="region of interest" description="Disordered" evidence="2">
    <location>
        <begin position="272"/>
        <end position="297"/>
    </location>
</feature>
<feature type="compositionally biased region" description="Basic and acidic residues" evidence="2">
    <location>
        <begin position="2058"/>
        <end position="2071"/>
    </location>
</feature>
<feature type="compositionally biased region" description="Basic and acidic residues" evidence="2">
    <location>
        <begin position="4799"/>
        <end position="4814"/>
    </location>
</feature>
<feature type="compositionally biased region" description="Basic residues" evidence="2">
    <location>
        <begin position="4243"/>
        <end position="4255"/>
    </location>
</feature>
<feature type="compositionally biased region" description="Basic residues" evidence="2">
    <location>
        <begin position="3594"/>
        <end position="3606"/>
    </location>
</feature>
<feature type="compositionally biased region" description="Polar residues" evidence="2">
    <location>
        <begin position="1400"/>
        <end position="1413"/>
    </location>
</feature>
<feature type="region of interest" description="Disordered" evidence="2">
    <location>
        <begin position="773"/>
        <end position="809"/>
    </location>
</feature>
<feature type="compositionally biased region" description="Polar residues" evidence="2">
    <location>
        <begin position="3619"/>
        <end position="3628"/>
    </location>
</feature>
<feature type="compositionally biased region" description="Polar residues" evidence="2">
    <location>
        <begin position="201"/>
        <end position="216"/>
    </location>
</feature>
<feature type="compositionally biased region" description="Basic and acidic residues" evidence="2">
    <location>
        <begin position="4125"/>
        <end position="4137"/>
    </location>
</feature>
<feature type="compositionally biased region" description="Polar residues" evidence="2">
    <location>
        <begin position="2591"/>
        <end position="2618"/>
    </location>
</feature>
<evidence type="ECO:0000313" key="4">
    <source>
        <dbReference type="Proteomes" id="UP001345827"/>
    </source>
</evidence>
<keyword evidence="4" id="KW-1185">Reference proteome</keyword>
<feature type="compositionally biased region" description="Polar residues" evidence="2">
    <location>
        <begin position="4285"/>
        <end position="4294"/>
    </location>
</feature>
<feature type="compositionally biased region" description="Polar residues" evidence="2">
    <location>
        <begin position="277"/>
        <end position="291"/>
    </location>
</feature>
<feature type="compositionally biased region" description="Low complexity" evidence="2">
    <location>
        <begin position="2150"/>
        <end position="2170"/>
    </location>
</feature>
<feature type="compositionally biased region" description="Low complexity" evidence="2">
    <location>
        <begin position="1737"/>
        <end position="1756"/>
    </location>
</feature>
<evidence type="ECO:0000256" key="2">
    <source>
        <dbReference type="SAM" id="MobiDB-lite"/>
    </source>
</evidence>
<dbReference type="PANTHER" id="PTHR40641:SF2">
    <property type="entry name" value="INVOLUCRIN REPEAT PROTEIN"/>
    <property type="match status" value="1"/>
</dbReference>
<gene>
    <name evidence="3" type="ORF">LTR25_001818</name>
</gene>
<comment type="caution">
    <text evidence="3">The sequence shown here is derived from an EMBL/GenBank/DDBJ whole genome shotgun (WGS) entry which is preliminary data.</text>
</comment>
<feature type="compositionally biased region" description="Basic residues" evidence="2">
    <location>
        <begin position="2752"/>
        <end position="2765"/>
    </location>
</feature>
<feature type="region of interest" description="Disordered" evidence="2">
    <location>
        <begin position="5288"/>
        <end position="5309"/>
    </location>
</feature>
<dbReference type="Proteomes" id="UP001345827">
    <property type="component" value="Unassembled WGS sequence"/>
</dbReference>
<feature type="compositionally biased region" description="Basic residues" evidence="2">
    <location>
        <begin position="2399"/>
        <end position="2413"/>
    </location>
</feature>
<feature type="compositionally biased region" description="Basic and acidic residues" evidence="2">
    <location>
        <begin position="2083"/>
        <end position="2112"/>
    </location>
</feature>
<feature type="compositionally biased region" description="Polar residues" evidence="2">
    <location>
        <begin position="3030"/>
        <end position="3040"/>
    </location>
</feature>
<feature type="compositionally biased region" description="Basic and acidic residues" evidence="2">
    <location>
        <begin position="1487"/>
        <end position="1496"/>
    </location>
</feature>
<feature type="compositionally biased region" description="Polar residues" evidence="2">
    <location>
        <begin position="2839"/>
        <end position="2852"/>
    </location>
</feature>
<feature type="compositionally biased region" description="Basic residues" evidence="2">
    <location>
        <begin position="3081"/>
        <end position="3092"/>
    </location>
</feature>
<feature type="region of interest" description="Disordered" evidence="2">
    <location>
        <begin position="2198"/>
        <end position="2293"/>
    </location>
</feature>
<dbReference type="PANTHER" id="PTHR40641">
    <property type="entry name" value="INVOLUCRIN REPEAT PROTEIN (AFU_ORTHOLOGUE AFUA_2G08060)"/>
    <property type="match status" value="1"/>
</dbReference>
<feature type="compositionally biased region" description="Basic and acidic residues" evidence="2">
    <location>
        <begin position="432"/>
        <end position="446"/>
    </location>
</feature>
<feature type="compositionally biased region" description="Basic residues" evidence="2">
    <location>
        <begin position="4170"/>
        <end position="4180"/>
    </location>
</feature>
<feature type="compositionally biased region" description="Low complexity" evidence="2">
    <location>
        <begin position="3207"/>
        <end position="3216"/>
    </location>
</feature>
<feature type="region of interest" description="Disordered" evidence="2">
    <location>
        <begin position="1240"/>
        <end position="1261"/>
    </location>
</feature>
<feature type="compositionally biased region" description="Basic and acidic residues" evidence="2">
    <location>
        <begin position="1974"/>
        <end position="1985"/>
    </location>
</feature>
<feature type="compositionally biased region" description="Basic and acidic residues" evidence="2">
    <location>
        <begin position="851"/>
        <end position="872"/>
    </location>
</feature>
<feature type="compositionally biased region" description="Basic and acidic residues" evidence="2">
    <location>
        <begin position="4580"/>
        <end position="4589"/>
    </location>
</feature>
<feature type="compositionally biased region" description="Polar residues" evidence="2">
    <location>
        <begin position="2005"/>
        <end position="2021"/>
    </location>
</feature>
<evidence type="ECO:0008006" key="5">
    <source>
        <dbReference type="Google" id="ProtNLM"/>
    </source>
</evidence>
<feature type="region of interest" description="Disordered" evidence="2">
    <location>
        <begin position="841"/>
        <end position="889"/>
    </location>
</feature>
<feature type="compositionally biased region" description="Basic and acidic residues" evidence="2">
    <location>
        <begin position="1727"/>
        <end position="1736"/>
    </location>
</feature>
<feature type="compositionally biased region" description="Basic and acidic residues" evidence="2">
    <location>
        <begin position="3738"/>
        <end position="3758"/>
    </location>
</feature>
<feature type="compositionally biased region" description="Basic and acidic residues" evidence="2">
    <location>
        <begin position="2237"/>
        <end position="2246"/>
    </location>
</feature>
<feature type="compositionally biased region" description="Low complexity" evidence="2">
    <location>
        <begin position="718"/>
        <end position="727"/>
    </location>
</feature>
<feature type="region of interest" description="Disordered" evidence="2">
    <location>
        <begin position="1318"/>
        <end position="1337"/>
    </location>
</feature>
<feature type="compositionally biased region" description="Basic and acidic residues" evidence="2">
    <location>
        <begin position="777"/>
        <end position="809"/>
    </location>
</feature>
<feature type="compositionally biased region" description="Basic residues" evidence="2">
    <location>
        <begin position="581"/>
        <end position="596"/>
    </location>
</feature>